<reference evidence="1 2" key="1">
    <citation type="submission" date="2019-10" db="EMBL/GenBank/DDBJ databases">
        <authorList>
            <person name="Karimi E."/>
        </authorList>
    </citation>
    <scope>NUCLEOTIDE SEQUENCE [LARGE SCALE GENOMIC DNA]</scope>
    <source>
        <strain evidence="1">Sphingobacterium sp. 8BC</strain>
    </source>
</reference>
<gene>
    <name evidence="1" type="ORF">SPHINGO8BC_50518</name>
</gene>
<dbReference type="Proteomes" id="UP000432350">
    <property type="component" value="Unassembled WGS sequence"/>
</dbReference>
<accession>A0A654BZC4</accession>
<dbReference type="EMBL" id="CABWMV010000024">
    <property type="protein sequence ID" value="VXC86217.1"/>
    <property type="molecule type" value="Genomic_DNA"/>
</dbReference>
<protein>
    <submittedName>
        <fullName evidence="1">Uncharacterized protein</fullName>
    </submittedName>
</protein>
<sequence>MFPTWGSQWELVVEDLPATKVEKKTVLGKKKHLFILFG</sequence>
<evidence type="ECO:0000313" key="2">
    <source>
        <dbReference type="Proteomes" id="UP000432350"/>
    </source>
</evidence>
<name>A0A654BZC4_SPHMU</name>
<evidence type="ECO:0000313" key="1">
    <source>
        <dbReference type="EMBL" id="VXC86217.1"/>
    </source>
</evidence>
<organism evidence="1 2">
    <name type="scientific">Sphingobacterium multivorum</name>
    <dbReference type="NCBI Taxonomy" id="28454"/>
    <lineage>
        <taxon>Bacteria</taxon>
        <taxon>Pseudomonadati</taxon>
        <taxon>Bacteroidota</taxon>
        <taxon>Sphingobacteriia</taxon>
        <taxon>Sphingobacteriales</taxon>
        <taxon>Sphingobacteriaceae</taxon>
        <taxon>Sphingobacterium</taxon>
    </lineage>
</organism>
<proteinExistence type="predicted"/>
<dbReference type="AlphaFoldDB" id="A0A654BZC4"/>